<evidence type="ECO:0000256" key="1">
    <source>
        <dbReference type="ARBA" id="ARBA00007867"/>
    </source>
</evidence>
<evidence type="ECO:0000256" key="5">
    <source>
        <dbReference type="PROSITE-ProRule" id="PRU00354"/>
    </source>
</evidence>
<reference evidence="10" key="1">
    <citation type="submission" date="2017-11" db="EMBL/GenBank/DDBJ databases">
        <title>Complete Genome Sequence of Kyrpidia sp. Strain EA-1, a thermophilic, hydrogen-oxidizing Bacterium, isolated from the Azores.</title>
        <authorList>
            <person name="Reiner J.E."/>
            <person name="Lapp C.J."/>
            <person name="Bunk B."/>
            <person name="Gescher J."/>
        </authorList>
    </citation>
    <scope>NUCLEOTIDE SEQUENCE [LARGE SCALE GENOMIC DNA]</scope>
    <source>
        <strain evidence="10">EA-1</strain>
    </source>
</reference>
<accession>A0A2K8NAB7</accession>
<feature type="binding site" evidence="4">
    <location>
        <position position="162"/>
    </location>
    <ligand>
        <name>S-methyl-5'-thioadenosine</name>
        <dbReference type="ChEBI" id="CHEBI:17509"/>
    </ligand>
</feature>
<organism evidence="9 10">
    <name type="scientific">Kyrpidia spormannii</name>
    <dbReference type="NCBI Taxonomy" id="2055160"/>
    <lineage>
        <taxon>Bacteria</taxon>
        <taxon>Bacillati</taxon>
        <taxon>Bacillota</taxon>
        <taxon>Bacilli</taxon>
        <taxon>Bacillales</taxon>
        <taxon>Alicyclobacillaceae</taxon>
        <taxon>Kyrpidia</taxon>
    </lineage>
</organism>
<dbReference type="HAMAP" id="MF_00198">
    <property type="entry name" value="Spermidine_synth"/>
    <property type="match status" value="1"/>
</dbReference>
<proteinExistence type="inferred from homology"/>
<evidence type="ECO:0000256" key="3">
    <source>
        <dbReference type="ARBA" id="ARBA00023115"/>
    </source>
</evidence>
<keyword evidence="10" id="KW-1185">Reference proteome</keyword>
<feature type="binding site" evidence="4">
    <location>
        <position position="106"/>
    </location>
    <ligand>
        <name>S-methyl-5'-thioadenosine</name>
        <dbReference type="ChEBI" id="CHEBI:17509"/>
    </ligand>
</feature>
<evidence type="ECO:0000256" key="4">
    <source>
        <dbReference type="HAMAP-Rule" id="MF_00198"/>
    </source>
</evidence>
<dbReference type="Gene3D" id="3.40.50.150">
    <property type="entry name" value="Vaccinia Virus protein VP39"/>
    <property type="match status" value="1"/>
</dbReference>
<dbReference type="InterPro" id="IPR030374">
    <property type="entry name" value="PABS"/>
</dbReference>
<dbReference type="AlphaFoldDB" id="A0A2K8NAB7"/>
<comment type="pathway">
    <text evidence="4">Amine and polyamine biosynthesis; spermidine biosynthesis; spermidine from putrescine: step 1/1.</text>
</comment>
<evidence type="ECO:0000256" key="2">
    <source>
        <dbReference type="ARBA" id="ARBA00022679"/>
    </source>
</evidence>
<keyword evidence="4 7" id="KW-0745">Spermidine biosynthesis</keyword>
<comment type="function">
    <text evidence="4">Catalyzes the irreversible transfer of a propylamine group from the amino donor S-adenosylmethioninamine (decarboxy-AdoMet) to putrescine (1,4-diaminobutane) to yield spermidine.</text>
</comment>
<comment type="catalytic activity">
    <reaction evidence="4 7">
        <text>S-adenosyl 3-(methylsulfanyl)propylamine + putrescine = S-methyl-5'-thioadenosine + spermidine + H(+)</text>
        <dbReference type="Rhea" id="RHEA:12721"/>
        <dbReference type="ChEBI" id="CHEBI:15378"/>
        <dbReference type="ChEBI" id="CHEBI:17509"/>
        <dbReference type="ChEBI" id="CHEBI:57443"/>
        <dbReference type="ChEBI" id="CHEBI:57834"/>
        <dbReference type="ChEBI" id="CHEBI:326268"/>
        <dbReference type="EC" id="2.5.1.16"/>
    </reaction>
</comment>
<evidence type="ECO:0000259" key="8">
    <source>
        <dbReference type="PROSITE" id="PS51006"/>
    </source>
</evidence>
<feature type="binding site" evidence="4">
    <location>
        <begin position="155"/>
        <end position="158"/>
    </location>
    <ligand>
        <name>spermidine</name>
        <dbReference type="ChEBI" id="CHEBI:57834"/>
    </ligand>
</feature>
<keyword evidence="3 4" id="KW-0620">Polyamine biosynthesis</keyword>
<sequence>MELWFTEKQTENFGITAKVSRTLHTERTPYQRIDVLETVEYGRMLVLDGMVMCTDRDEFIYHEMIAHVPLFTHPDPKQVLVIGGGDGGTIREVVKHPRVERAVLAEIDERVIAVSKEYFPALSRGFADPRVEIEVGDGIAHVKANKDTYDVILVDSTEPIGPAEGLFAREFYEGIYEALRPGGVFVAQTESPLFNAALISRVWRDIASIYPVTRLYLAPVPTYPTGMWSFTLGSKGPDPLQAEGQDETAIETRYYTPEVHGASFALPRFVEELLAR</sequence>
<dbReference type="GO" id="GO:0004766">
    <property type="term" value="F:spermidine synthase activity"/>
    <property type="evidence" value="ECO:0007669"/>
    <property type="project" value="UniProtKB-UniRule"/>
</dbReference>
<dbReference type="Proteomes" id="UP000231932">
    <property type="component" value="Chromosome"/>
</dbReference>
<dbReference type="UniPathway" id="UPA00248">
    <property type="reaction ID" value="UER00314"/>
</dbReference>
<protein>
    <recommendedName>
        <fullName evidence="4">Polyamine aminopropyltransferase</fullName>
    </recommendedName>
    <alternativeName>
        <fullName evidence="4">Putrescine aminopropyltransferase</fullName>
        <shortName evidence="4">PAPT</shortName>
    </alternativeName>
    <alternativeName>
        <fullName evidence="4">Spermidine synthase</fullName>
        <shortName evidence="4">SPDS</shortName>
        <shortName evidence="4">SPDSY</shortName>
        <ecNumber evidence="4">2.5.1.16</ecNumber>
    </alternativeName>
</protein>
<dbReference type="InterPro" id="IPR030373">
    <property type="entry name" value="PABS_CS"/>
</dbReference>
<feature type="domain" description="PABS" evidence="8">
    <location>
        <begin position="2"/>
        <end position="235"/>
    </location>
</feature>
<evidence type="ECO:0000256" key="6">
    <source>
        <dbReference type="RuleBase" id="RU003836"/>
    </source>
</evidence>
<feature type="binding site" evidence="4">
    <location>
        <begin position="137"/>
        <end position="138"/>
    </location>
    <ligand>
        <name>S-methyl-5'-thioadenosine</name>
        <dbReference type="ChEBI" id="CHEBI:17509"/>
    </ligand>
</feature>
<dbReference type="NCBIfam" id="NF002010">
    <property type="entry name" value="PRK00811.1"/>
    <property type="match status" value="1"/>
</dbReference>
<evidence type="ECO:0000313" key="9">
    <source>
        <dbReference type="EMBL" id="ATY86288.1"/>
    </source>
</evidence>
<feature type="binding site" evidence="4">
    <location>
        <position position="86"/>
    </location>
    <ligand>
        <name>spermidine</name>
        <dbReference type="ChEBI" id="CHEBI:57834"/>
    </ligand>
</feature>
<dbReference type="InterPro" id="IPR001045">
    <property type="entry name" value="Spermi_synthase"/>
</dbReference>
<dbReference type="InterPro" id="IPR029063">
    <property type="entry name" value="SAM-dependent_MTases_sf"/>
</dbReference>
<dbReference type="GO" id="GO:0005829">
    <property type="term" value="C:cytosol"/>
    <property type="evidence" value="ECO:0007669"/>
    <property type="project" value="TreeGrafter"/>
</dbReference>
<dbReference type="PROSITE" id="PS51006">
    <property type="entry name" value="PABS_2"/>
    <property type="match status" value="1"/>
</dbReference>
<dbReference type="RefSeq" id="WP_100669031.1">
    <property type="nucleotide sequence ID" value="NZ_CP024955.1"/>
</dbReference>
<dbReference type="CDD" id="cd02440">
    <property type="entry name" value="AdoMet_MTases"/>
    <property type="match status" value="1"/>
</dbReference>
<dbReference type="NCBIfam" id="NF037959">
    <property type="entry name" value="MFS_SpdSyn"/>
    <property type="match status" value="1"/>
</dbReference>
<dbReference type="Pfam" id="PF17284">
    <property type="entry name" value="Spermine_synt_N"/>
    <property type="match status" value="1"/>
</dbReference>
<name>A0A2K8NAB7_9BACL</name>
<keyword evidence="2 4" id="KW-0808">Transferase</keyword>
<dbReference type="Gene3D" id="2.30.140.10">
    <property type="entry name" value="Spermidine synthase, tetramerisation domain"/>
    <property type="match status" value="1"/>
</dbReference>
<dbReference type="KEGG" id="kyr:CVV65_16250"/>
<dbReference type="PANTHER" id="PTHR11558:SF11">
    <property type="entry name" value="SPERMIDINE SYNTHASE"/>
    <property type="match status" value="1"/>
</dbReference>
<dbReference type="InterPro" id="IPR037163">
    <property type="entry name" value="Spermidine_synt_N_sf"/>
</dbReference>
<dbReference type="EC" id="2.5.1.16" evidence="4"/>
<dbReference type="PANTHER" id="PTHR11558">
    <property type="entry name" value="SPERMIDINE/SPERMINE SYNTHASE"/>
    <property type="match status" value="1"/>
</dbReference>
<evidence type="ECO:0000256" key="7">
    <source>
        <dbReference type="RuleBase" id="RU003837"/>
    </source>
</evidence>
<dbReference type="EMBL" id="CP024955">
    <property type="protein sequence ID" value="ATY86288.1"/>
    <property type="molecule type" value="Genomic_DNA"/>
</dbReference>
<comment type="similarity">
    <text evidence="1 4 6">Belongs to the spermidine/spermine synthase family.</text>
</comment>
<feature type="binding site" evidence="4">
    <location>
        <position position="31"/>
    </location>
    <ligand>
        <name>S-methyl-5'-thioadenosine</name>
        <dbReference type="ChEBI" id="CHEBI:17509"/>
    </ligand>
</feature>
<dbReference type="InterPro" id="IPR035246">
    <property type="entry name" value="Spermidine_synt_N"/>
</dbReference>
<feature type="active site" description="Proton acceptor" evidence="4 5">
    <location>
        <position position="155"/>
    </location>
</feature>
<gene>
    <name evidence="4" type="primary">speE</name>
    <name evidence="9" type="ORF">CVV65_16250</name>
</gene>
<dbReference type="Pfam" id="PF01564">
    <property type="entry name" value="Spermine_synth"/>
    <property type="match status" value="1"/>
</dbReference>
<dbReference type="NCBIfam" id="TIGR00417">
    <property type="entry name" value="speE"/>
    <property type="match status" value="1"/>
</dbReference>
<dbReference type="PROSITE" id="PS01330">
    <property type="entry name" value="PABS_1"/>
    <property type="match status" value="1"/>
</dbReference>
<feature type="binding site" evidence="4">
    <location>
        <position position="62"/>
    </location>
    <ligand>
        <name>spermidine</name>
        <dbReference type="ChEBI" id="CHEBI:57834"/>
    </ligand>
</feature>
<dbReference type="GO" id="GO:0008295">
    <property type="term" value="P:spermidine biosynthetic process"/>
    <property type="evidence" value="ECO:0007669"/>
    <property type="project" value="UniProtKB-UniRule"/>
</dbReference>
<dbReference type="OrthoDB" id="9793120at2"/>
<dbReference type="SUPFAM" id="SSF53335">
    <property type="entry name" value="S-adenosyl-L-methionine-dependent methyltransferases"/>
    <property type="match status" value="1"/>
</dbReference>
<evidence type="ECO:0000313" key="10">
    <source>
        <dbReference type="Proteomes" id="UP000231932"/>
    </source>
</evidence>
<comment type="subunit">
    <text evidence="4">Homodimer or homotetramer.</text>
</comment>